<dbReference type="SUPFAM" id="SSF52172">
    <property type="entry name" value="CheY-like"/>
    <property type="match status" value="1"/>
</dbReference>
<sequence>MKKILIVDDQYGIRVLLKEVLKKDGFEIFQSANGEGALELVQQEKPDLMLLDMRIPGMSGLEIMREMKNREMQSDIKIILMTAFGEEQMMTEAKELGITDHFAKPFDISTIREKVKLHLES</sequence>
<gene>
    <name evidence="8" type="ORF">ATL39_0281</name>
</gene>
<organism evidence="8 9">
    <name type="scientific">Sinobaca qinghaiensis</name>
    <dbReference type="NCBI Taxonomy" id="342944"/>
    <lineage>
        <taxon>Bacteria</taxon>
        <taxon>Bacillati</taxon>
        <taxon>Bacillota</taxon>
        <taxon>Bacilli</taxon>
        <taxon>Bacillales</taxon>
        <taxon>Sporolactobacillaceae</taxon>
        <taxon>Sinobaca</taxon>
    </lineage>
</organism>
<dbReference type="AlphaFoldDB" id="A0A419V820"/>
<evidence type="ECO:0000256" key="5">
    <source>
        <dbReference type="ARBA" id="ARBA00023163"/>
    </source>
</evidence>
<evidence type="ECO:0000313" key="8">
    <source>
        <dbReference type="EMBL" id="RKD76069.1"/>
    </source>
</evidence>
<reference evidence="8 9" key="1">
    <citation type="submission" date="2018-09" db="EMBL/GenBank/DDBJ databases">
        <title>Genomic Encyclopedia of Archaeal and Bacterial Type Strains, Phase II (KMG-II): from individual species to whole genera.</title>
        <authorList>
            <person name="Goeker M."/>
        </authorList>
    </citation>
    <scope>NUCLEOTIDE SEQUENCE [LARGE SCALE GENOMIC DNA]</scope>
    <source>
        <strain evidence="8 9">DSM 17008</strain>
    </source>
</reference>
<feature type="modified residue" description="4-aspartylphosphate" evidence="6">
    <location>
        <position position="52"/>
    </location>
</feature>
<feature type="domain" description="Response regulatory" evidence="7">
    <location>
        <begin position="3"/>
        <end position="119"/>
    </location>
</feature>
<protein>
    <submittedName>
        <fullName evidence="8">Two-component system response regulator (Stage 0 sporulation protein F)</fullName>
    </submittedName>
</protein>
<dbReference type="EMBL" id="RAPK01000006">
    <property type="protein sequence ID" value="RKD76069.1"/>
    <property type="molecule type" value="Genomic_DNA"/>
</dbReference>
<keyword evidence="9" id="KW-1185">Reference proteome</keyword>
<dbReference type="PANTHER" id="PTHR44591">
    <property type="entry name" value="STRESS RESPONSE REGULATOR PROTEIN 1"/>
    <property type="match status" value="1"/>
</dbReference>
<evidence type="ECO:0000259" key="7">
    <source>
        <dbReference type="PROSITE" id="PS50110"/>
    </source>
</evidence>
<dbReference type="InterPro" id="IPR001789">
    <property type="entry name" value="Sig_transdc_resp-reg_receiver"/>
</dbReference>
<evidence type="ECO:0000256" key="2">
    <source>
        <dbReference type="ARBA" id="ARBA00023012"/>
    </source>
</evidence>
<dbReference type="PANTHER" id="PTHR44591:SF3">
    <property type="entry name" value="RESPONSE REGULATORY DOMAIN-CONTAINING PROTEIN"/>
    <property type="match status" value="1"/>
</dbReference>
<evidence type="ECO:0000256" key="1">
    <source>
        <dbReference type="ARBA" id="ARBA00022553"/>
    </source>
</evidence>
<evidence type="ECO:0000256" key="6">
    <source>
        <dbReference type="PROSITE-ProRule" id="PRU00169"/>
    </source>
</evidence>
<dbReference type="Gene3D" id="3.40.50.2300">
    <property type="match status" value="1"/>
</dbReference>
<dbReference type="Pfam" id="PF00072">
    <property type="entry name" value="Response_reg"/>
    <property type="match status" value="1"/>
</dbReference>
<proteinExistence type="predicted"/>
<dbReference type="InterPro" id="IPR050595">
    <property type="entry name" value="Bact_response_regulator"/>
</dbReference>
<accession>A0A419V820</accession>
<keyword evidence="4" id="KW-0238">DNA-binding</keyword>
<comment type="caution">
    <text evidence="8">The sequence shown here is derived from an EMBL/GenBank/DDBJ whole genome shotgun (WGS) entry which is preliminary data.</text>
</comment>
<dbReference type="GO" id="GO:0003677">
    <property type="term" value="F:DNA binding"/>
    <property type="evidence" value="ECO:0007669"/>
    <property type="project" value="UniProtKB-KW"/>
</dbReference>
<dbReference type="GO" id="GO:0000160">
    <property type="term" value="P:phosphorelay signal transduction system"/>
    <property type="evidence" value="ECO:0007669"/>
    <property type="project" value="UniProtKB-KW"/>
</dbReference>
<evidence type="ECO:0000256" key="4">
    <source>
        <dbReference type="ARBA" id="ARBA00023125"/>
    </source>
</evidence>
<keyword evidence="5" id="KW-0804">Transcription</keyword>
<evidence type="ECO:0000313" key="9">
    <source>
        <dbReference type="Proteomes" id="UP000285120"/>
    </source>
</evidence>
<name>A0A419V820_9BACL</name>
<keyword evidence="3" id="KW-0805">Transcription regulation</keyword>
<dbReference type="FunFam" id="3.40.50.2300:FF:000001">
    <property type="entry name" value="DNA-binding response regulator PhoB"/>
    <property type="match status" value="1"/>
</dbReference>
<dbReference type="Proteomes" id="UP000285120">
    <property type="component" value="Unassembled WGS sequence"/>
</dbReference>
<keyword evidence="1 6" id="KW-0597">Phosphoprotein</keyword>
<dbReference type="InterPro" id="IPR011006">
    <property type="entry name" value="CheY-like_superfamily"/>
</dbReference>
<dbReference type="PROSITE" id="PS50110">
    <property type="entry name" value="RESPONSE_REGULATORY"/>
    <property type="match status" value="1"/>
</dbReference>
<evidence type="ECO:0000256" key="3">
    <source>
        <dbReference type="ARBA" id="ARBA00023015"/>
    </source>
</evidence>
<dbReference type="RefSeq" id="WP_120191490.1">
    <property type="nucleotide sequence ID" value="NZ_RAPK01000006.1"/>
</dbReference>
<dbReference type="OrthoDB" id="9808843at2"/>
<keyword evidence="2" id="KW-0902">Two-component regulatory system</keyword>
<dbReference type="SMART" id="SM00448">
    <property type="entry name" value="REC"/>
    <property type="match status" value="1"/>
</dbReference>